<keyword evidence="5" id="KW-1185">Reference proteome</keyword>
<feature type="domain" description="ABC transporter" evidence="3">
    <location>
        <begin position="13"/>
        <end position="62"/>
    </location>
</feature>
<name>A0AAV0FCB3_9ASTE</name>
<dbReference type="GO" id="GO:0009536">
    <property type="term" value="C:plastid"/>
    <property type="evidence" value="ECO:0007669"/>
    <property type="project" value="UniProtKB-SubCell"/>
</dbReference>
<organism evidence="4 5">
    <name type="scientific">Cuscuta epithymum</name>
    <dbReference type="NCBI Taxonomy" id="186058"/>
    <lineage>
        <taxon>Eukaryota</taxon>
        <taxon>Viridiplantae</taxon>
        <taxon>Streptophyta</taxon>
        <taxon>Embryophyta</taxon>
        <taxon>Tracheophyta</taxon>
        <taxon>Spermatophyta</taxon>
        <taxon>Magnoliopsida</taxon>
        <taxon>eudicotyledons</taxon>
        <taxon>Gunneridae</taxon>
        <taxon>Pentapetalae</taxon>
        <taxon>asterids</taxon>
        <taxon>lamiids</taxon>
        <taxon>Solanales</taxon>
        <taxon>Convolvulaceae</taxon>
        <taxon>Cuscuteae</taxon>
        <taxon>Cuscuta</taxon>
        <taxon>Cuscuta subgen. Cuscuta</taxon>
    </lineage>
</organism>
<dbReference type="GO" id="GO:0005524">
    <property type="term" value="F:ATP binding"/>
    <property type="evidence" value="ECO:0007669"/>
    <property type="project" value="InterPro"/>
</dbReference>
<dbReference type="Pfam" id="PF00005">
    <property type="entry name" value="ABC_tran"/>
    <property type="match status" value="1"/>
</dbReference>
<dbReference type="AlphaFoldDB" id="A0AAV0FCB3"/>
<gene>
    <name evidence="4" type="ORF">CEPIT_LOCUS32673</name>
</gene>
<dbReference type="FunFam" id="3.40.50.300:FF:001197">
    <property type="entry name" value="Putative ATP-binding cassette family ATPase"/>
    <property type="match status" value="1"/>
</dbReference>
<keyword evidence="2" id="KW-0677">Repeat</keyword>
<dbReference type="EMBL" id="CAMAPF010000974">
    <property type="protein sequence ID" value="CAH9133080.1"/>
    <property type="molecule type" value="Genomic_DNA"/>
</dbReference>
<evidence type="ECO:0000313" key="5">
    <source>
        <dbReference type="Proteomes" id="UP001152523"/>
    </source>
</evidence>
<comment type="subcellular location">
    <subcellularLocation>
        <location evidence="1">Plastid</location>
    </subcellularLocation>
</comment>
<proteinExistence type="predicted"/>
<evidence type="ECO:0000259" key="3">
    <source>
        <dbReference type="Pfam" id="PF00005"/>
    </source>
</evidence>
<sequence>MMRCFPGVPEQKLRSHLGSFGITGNLALQPMYTLSGGQKSRVAFSKITFKKPHILLLDEPSNHLDLDAVEALIQGLVLFQGGVLMVSHDEHLISGSVEQLWAVSDGRVTPFDGTFQDYKKLLQS</sequence>
<comment type="caution">
    <text evidence="4">The sequence shown here is derived from an EMBL/GenBank/DDBJ whole genome shotgun (WGS) entry which is preliminary data.</text>
</comment>
<dbReference type="SUPFAM" id="SSF52540">
    <property type="entry name" value="P-loop containing nucleoside triphosphate hydrolases"/>
    <property type="match status" value="1"/>
</dbReference>
<dbReference type="PANTHER" id="PTHR19211">
    <property type="entry name" value="ATP-BINDING TRANSPORT PROTEIN-RELATED"/>
    <property type="match status" value="1"/>
</dbReference>
<protein>
    <recommendedName>
        <fullName evidence="3">ABC transporter domain-containing protein</fullName>
    </recommendedName>
</protein>
<dbReference type="PANTHER" id="PTHR19211:SF117">
    <property type="entry name" value="ATP-BINDING CASSETTE SUB-FAMILY F MEMBER 3"/>
    <property type="match status" value="1"/>
</dbReference>
<evidence type="ECO:0000313" key="4">
    <source>
        <dbReference type="EMBL" id="CAH9133080.1"/>
    </source>
</evidence>
<accession>A0AAV0FCB3</accession>
<dbReference type="GO" id="GO:0016887">
    <property type="term" value="F:ATP hydrolysis activity"/>
    <property type="evidence" value="ECO:0007669"/>
    <property type="project" value="InterPro"/>
</dbReference>
<dbReference type="Gene3D" id="3.40.50.300">
    <property type="entry name" value="P-loop containing nucleotide triphosphate hydrolases"/>
    <property type="match status" value="1"/>
</dbReference>
<dbReference type="InterPro" id="IPR003439">
    <property type="entry name" value="ABC_transporter-like_ATP-bd"/>
</dbReference>
<dbReference type="InterPro" id="IPR027417">
    <property type="entry name" value="P-loop_NTPase"/>
</dbReference>
<evidence type="ECO:0000256" key="1">
    <source>
        <dbReference type="ARBA" id="ARBA00004474"/>
    </source>
</evidence>
<evidence type="ECO:0000256" key="2">
    <source>
        <dbReference type="ARBA" id="ARBA00022737"/>
    </source>
</evidence>
<reference evidence="4" key="1">
    <citation type="submission" date="2022-07" db="EMBL/GenBank/DDBJ databases">
        <authorList>
            <person name="Macas J."/>
            <person name="Novak P."/>
            <person name="Neumann P."/>
        </authorList>
    </citation>
    <scope>NUCLEOTIDE SEQUENCE</scope>
</reference>
<dbReference type="InterPro" id="IPR050611">
    <property type="entry name" value="ABCF"/>
</dbReference>
<dbReference type="Proteomes" id="UP001152523">
    <property type="component" value="Unassembled WGS sequence"/>
</dbReference>